<dbReference type="Pfam" id="PF02735">
    <property type="entry name" value="Ku"/>
    <property type="match status" value="1"/>
</dbReference>
<dbReference type="SMART" id="SM00559">
    <property type="entry name" value="Ku78"/>
    <property type="match status" value="1"/>
</dbReference>
<dbReference type="InterPro" id="IPR047087">
    <property type="entry name" value="KU70_core_dom"/>
</dbReference>
<dbReference type="InterPro" id="IPR005160">
    <property type="entry name" value="Ku_C"/>
</dbReference>
<dbReference type="PANTHER" id="PTHR12604:SF2">
    <property type="entry name" value="X-RAY REPAIR CROSS-COMPLEMENTING PROTEIN 6"/>
    <property type="match status" value="1"/>
</dbReference>
<feature type="domain" description="Ku" evidence="19">
    <location>
        <begin position="415"/>
        <end position="570"/>
    </location>
</feature>
<keyword evidence="21" id="KW-1185">Reference proteome</keyword>
<keyword evidence="11" id="KW-0067">ATP-binding</keyword>
<dbReference type="GO" id="GO:0003678">
    <property type="term" value="F:DNA helicase activity"/>
    <property type="evidence" value="ECO:0007669"/>
    <property type="project" value="UniProtKB-EC"/>
</dbReference>
<dbReference type="PANTHER" id="PTHR12604">
    <property type="entry name" value="KU AUTOANTIGEN DNA HELICASE"/>
    <property type="match status" value="1"/>
</dbReference>
<dbReference type="GO" id="GO:0003690">
    <property type="term" value="F:double-stranded DNA binding"/>
    <property type="evidence" value="ECO:0007669"/>
    <property type="project" value="TreeGrafter"/>
</dbReference>
<dbReference type="Proteomes" id="UP000289152">
    <property type="component" value="Unassembled WGS sequence"/>
</dbReference>
<dbReference type="GO" id="GO:0005524">
    <property type="term" value="F:ATP binding"/>
    <property type="evidence" value="ECO:0007669"/>
    <property type="project" value="UniProtKB-KW"/>
</dbReference>
<evidence type="ECO:0000256" key="13">
    <source>
        <dbReference type="ARBA" id="ARBA00023125"/>
    </source>
</evidence>
<dbReference type="FunCoup" id="A0A4Q1BRE1">
    <property type="interactions" value="600"/>
</dbReference>
<evidence type="ECO:0000256" key="1">
    <source>
        <dbReference type="ARBA" id="ARBA00004123"/>
    </source>
</evidence>
<dbReference type="Gene3D" id="1.10.1600.10">
    <property type="match status" value="1"/>
</dbReference>
<evidence type="ECO:0000313" key="20">
    <source>
        <dbReference type="EMBL" id="RXK40524.1"/>
    </source>
</evidence>
<dbReference type="VEuPathDB" id="FungiDB:TREMEDRAFT_26590"/>
<dbReference type="AlphaFoldDB" id="A0A4Q1BRE1"/>
<evidence type="ECO:0000256" key="3">
    <source>
        <dbReference type="ARBA" id="ARBA00005240"/>
    </source>
</evidence>
<evidence type="ECO:0000256" key="12">
    <source>
        <dbReference type="ARBA" id="ARBA00022895"/>
    </source>
</evidence>
<reference evidence="20 21" key="1">
    <citation type="submission" date="2016-06" db="EMBL/GenBank/DDBJ databases">
        <title>Evolution of pathogenesis and genome organization in the Tremellales.</title>
        <authorList>
            <person name="Cuomo C."/>
            <person name="Litvintseva A."/>
            <person name="Heitman J."/>
            <person name="Chen Y."/>
            <person name="Sun S."/>
            <person name="Springer D."/>
            <person name="Dromer F."/>
            <person name="Young S."/>
            <person name="Zeng Q."/>
            <person name="Chapman S."/>
            <person name="Gujja S."/>
            <person name="Saif S."/>
            <person name="Birren B."/>
        </authorList>
    </citation>
    <scope>NUCLEOTIDE SEQUENCE [LARGE SCALE GENOMIC DNA]</scope>
    <source>
        <strain evidence="20 21">ATCC 28783</strain>
    </source>
</reference>
<evidence type="ECO:0000256" key="15">
    <source>
        <dbReference type="ARBA" id="ARBA00023204"/>
    </source>
</evidence>
<evidence type="ECO:0000256" key="16">
    <source>
        <dbReference type="ARBA" id="ARBA00023242"/>
    </source>
</evidence>
<evidence type="ECO:0000256" key="5">
    <source>
        <dbReference type="ARBA" id="ARBA00021796"/>
    </source>
</evidence>
<organism evidence="20 21">
    <name type="scientific">Tremella mesenterica</name>
    <name type="common">Jelly fungus</name>
    <dbReference type="NCBI Taxonomy" id="5217"/>
    <lineage>
        <taxon>Eukaryota</taxon>
        <taxon>Fungi</taxon>
        <taxon>Dikarya</taxon>
        <taxon>Basidiomycota</taxon>
        <taxon>Agaricomycotina</taxon>
        <taxon>Tremellomycetes</taxon>
        <taxon>Tremellales</taxon>
        <taxon>Tremellaceae</taxon>
        <taxon>Tremella</taxon>
    </lineage>
</organism>
<comment type="similarity">
    <text evidence="3">Belongs to the ku70 family.</text>
</comment>
<dbReference type="Gene3D" id="2.40.290.10">
    <property type="match status" value="1"/>
</dbReference>
<dbReference type="Gene3D" id="4.10.970.10">
    <property type="entry name" value="Ku70, bridge and pillars"/>
    <property type="match status" value="1"/>
</dbReference>
<dbReference type="EC" id="3.6.4.12" evidence="4"/>
<keyword evidence="9" id="KW-0378">Hydrolase</keyword>
<keyword evidence="8" id="KW-0227">DNA damage</keyword>
<dbReference type="PIRSF" id="PIRSF003033">
    <property type="entry name" value="Ku70"/>
    <property type="match status" value="1"/>
</dbReference>
<dbReference type="InterPro" id="IPR006164">
    <property type="entry name" value="DNA_bd_Ku70/Ku80"/>
</dbReference>
<dbReference type="InterPro" id="IPR027388">
    <property type="entry name" value="Ku70_bridge/pillars_dom_sf"/>
</dbReference>
<keyword evidence="12" id="KW-0779">Telomere</keyword>
<evidence type="ECO:0000259" key="19">
    <source>
        <dbReference type="SMART" id="SM00559"/>
    </source>
</evidence>
<evidence type="ECO:0000256" key="18">
    <source>
        <dbReference type="SAM" id="MobiDB-lite"/>
    </source>
</evidence>
<keyword evidence="16" id="KW-0539">Nucleus</keyword>
<keyword evidence="14" id="KW-0233">DNA recombination</keyword>
<comment type="subcellular location">
    <subcellularLocation>
        <location evidence="2">Chromosome</location>
        <location evidence="2">Telomere</location>
    </subcellularLocation>
    <subcellularLocation>
        <location evidence="1">Nucleus</location>
    </subcellularLocation>
</comment>
<keyword evidence="10" id="KW-0347">Helicase</keyword>
<dbReference type="InterPro" id="IPR006165">
    <property type="entry name" value="Ku70"/>
</dbReference>
<dbReference type="SUPFAM" id="SSF53300">
    <property type="entry name" value="vWA-like"/>
    <property type="match status" value="1"/>
</dbReference>
<dbReference type="InterPro" id="IPR005161">
    <property type="entry name" value="Ku_N"/>
</dbReference>
<evidence type="ECO:0000256" key="17">
    <source>
        <dbReference type="ARBA" id="ARBA00031811"/>
    </source>
</evidence>
<keyword evidence="13" id="KW-0238">DNA-binding</keyword>
<dbReference type="InParanoid" id="A0A4Q1BRE1"/>
<dbReference type="GO" id="GO:0043564">
    <property type="term" value="C:Ku70:Ku80 complex"/>
    <property type="evidence" value="ECO:0007669"/>
    <property type="project" value="InterPro"/>
</dbReference>
<dbReference type="GO" id="GO:0016787">
    <property type="term" value="F:hydrolase activity"/>
    <property type="evidence" value="ECO:0007669"/>
    <property type="project" value="UniProtKB-KW"/>
</dbReference>
<name>A0A4Q1BRE1_TREME</name>
<protein>
    <recommendedName>
        <fullName evidence="5">ATP-dependent DNA helicase II subunit 1</fullName>
        <ecNumber evidence="4">3.6.4.12</ecNumber>
    </recommendedName>
    <alternativeName>
        <fullName evidence="17">ATP-dependent DNA helicase II subunit Ku70</fullName>
    </alternativeName>
</protein>
<dbReference type="Pfam" id="PF03730">
    <property type="entry name" value="Ku_C"/>
    <property type="match status" value="1"/>
</dbReference>
<evidence type="ECO:0000256" key="4">
    <source>
        <dbReference type="ARBA" id="ARBA00012551"/>
    </source>
</evidence>
<dbReference type="InterPro" id="IPR016194">
    <property type="entry name" value="SPOC-like_C_dom_sf"/>
</dbReference>
<evidence type="ECO:0000256" key="2">
    <source>
        <dbReference type="ARBA" id="ARBA00004574"/>
    </source>
</evidence>
<proteinExistence type="inferred from homology"/>
<keyword evidence="6" id="KW-0158">Chromosome</keyword>
<keyword evidence="7" id="KW-0547">Nucleotide-binding</keyword>
<dbReference type="GO" id="GO:0000781">
    <property type="term" value="C:chromosome, telomeric region"/>
    <property type="evidence" value="ECO:0007669"/>
    <property type="project" value="UniProtKB-SubCell"/>
</dbReference>
<evidence type="ECO:0000256" key="9">
    <source>
        <dbReference type="ARBA" id="ARBA00022801"/>
    </source>
</evidence>
<evidence type="ECO:0000256" key="10">
    <source>
        <dbReference type="ARBA" id="ARBA00022806"/>
    </source>
</evidence>
<dbReference type="GO" id="GO:0006303">
    <property type="term" value="P:double-strand break repair via nonhomologous end joining"/>
    <property type="evidence" value="ECO:0007669"/>
    <property type="project" value="InterPro"/>
</dbReference>
<dbReference type="GO" id="GO:0000723">
    <property type="term" value="P:telomere maintenance"/>
    <property type="evidence" value="ECO:0007669"/>
    <property type="project" value="InterPro"/>
</dbReference>
<sequence length="711" mass="80029">MTSYYNDRTRDIPSWEDLQQDDEDVVDISEYQYASRDHILFCVDASRSMQTPHPDQETPDGLIRGKSALHQVLEAVVKIQRSKVITGPADSVGVLLWNVNPATAPKSASGNYKPGTLVYQSLRTINAEEIKRILKLVERANGQYEEQHEDDSTPTVEPEALVEAFPPCAEGEQLNIADVLVTCNFLFRDAGTKLAGNKRVFLVTDQDQPPGASSNREPARTVYGDLMTYGITINTYFVDRPDHRFNPTLYWNDILNREDNDGAPGDDDPPDIDGLAQLADVMNDLVIRHAPKRKQFSIPLKFGGKDGEIEIGVSGYSLVSSQGKGQPKYVRMRGQQVEEVLTKTEYTSAETGAILREEEIGQAFQFGNESTVKNVLEPNWWETNAFEQEQQALADEAIRLDQERREREDDEDESMKEREKDLRTKAVAVDGAHPKVVARTRLQFTSSEVAELRSLGLPTGIKILGFQSPQNLKFDENIRHSFFLYPDESTYSGSTRTFAALLKSCLKYNRHALALCRFKRNSTPEFAVLIPQEETFTKEGGQDRPPGFHVIILPYRDDIRGAPKNMTDNLSATERQAQLMSNIVKRLRIKAGHYRSEVYPNPSLAYHYAQIQALAFEEDFDPSTATDLDKTVPKYRGMHKAAGDFMKEWNMSIREDERAVESLTMAHKRSTAVEIDEDDLADVAGAFAKGELTKVISVFYPPFIPVVSLVV</sequence>
<evidence type="ECO:0000256" key="8">
    <source>
        <dbReference type="ARBA" id="ARBA00022763"/>
    </source>
</evidence>
<evidence type="ECO:0000256" key="7">
    <source>
        <dbReference type="ARBA" id="ARBA00022741"/>
    </source>
</evidence>
<dbReference type="CDD" id="cd00788">
    <property type="entry name" value="KU70"/>
    <property type="match status" value="1"/>
</dbReference>
<dbReference type="STRING" id="5217.A0A4Q1BRE1"/>
<evidence type="ECO:0000256" key="14">
    <source>
        <dbReference type="ARBA" id="ARBA00023172"/>
    </source>
</evidence>
<dbReference type="Pfam" id="PF03731">
    <property type="entry name" value="Ku_N"/>
    <property type="match status" value="1"/>
</dbReference>
<evidence type="ECO:0000313" key="21">
    <source>
        <dbReference type="Proteomes" id="UP000289152"/>
    </source>
</evidence>
<dbReference type="GO" id="GO:0006310">
    <property type="term" value="P:DNA recombination"/>
    <property type="evidence" value="ECO:0007669"/>
    <property type="project" value="UniProtKB-KW"/>
</dbReference>
<dbReference type="SUPFAM" id="SSF100939">
    <property type="entry name" value="SPOC domain-like"/>
    <property type="match status" value="1"/>
</dbReference>
<dbReference type="GO" id="GO:0042162">
    <property type="term" value="F:telomeric DNA binding"/>
    <property type="evidence" value="ECO:0007669"/>
    <property type="project" value="InterPro"/>
</dbReference>
<dbReference type="OrthoDB" id="761538at2759"/>
<dbReference type="GO" id="GO:0003684">
    <property type="term" value="F:damaged DNA binding"/>
    <property type="evidence" value="ECO:0007669"/>
    <property type="project" value="InterPro"/>
</dbReference>
<dbReference type="EMBL" id="SDIL01000017">
    <property type="protein sequence ID" value="RXK40524.1"/>
    <property type="molecule type" value="Genomic_DNA"/>
</dbReference>
<evidence type="ECO:0000256" key="6">
    <source>
        <dbReference type="ARBA" id="ARBA00022454"/>
    </source>
</evidence>
<dbReference type="Gene3D" id="3.40.50.410">
    <property type="entry name" value="von Willebrand factor, type A domain"/>
    <property type="match status" value="1"/>
</dbReference>
<dbReference type="InterPro" id="IPR036465">
    <property type="entry name" value="vWFA_dom_sf"/>
</dbReference>
<keyword evidence="15" id="KW-0234">DNA repair</keyword>
<evidence type="ECO:0000256" key="11">
    <source>
        <dbReference type="ARBA" id="ARBA00022840"/>
    </source>
</evidence>
<gene>
    <name evidence="20" type="ORF">M231_02176</name>
</gene>
<comment type="caution">
    <text evidence="20">The sequence shown here is derived from an EMBL/GenBank/DDBJ whole genome shotgun (WGS) entry which is preliminary data.</text>
</comment>
<accession>A0A4Q1BRE1</accession>
<feature type="region of interest" description="Disordered" evidence="18">
    <location>
        <begin position="402"/>
        <end position="421"/>
    </location>
</feature>